<dbReference type="InterPro" id="IPR041657">
    <property type="entry name" value="HTH_17"/>
</dbReference>
<dbReference type="STRING" id="1796646.A4V02_05425"/>
<dbReference type="EMBL" id="CP015402">
    <property type="protein sequence ID" value="ANU63216.1"/>
    <property type="molecule type" value="Genomic_DNA"/>
</dbReference>
<keyword evidence="3" id="KW-1185">Reference proteome</keyword>
<dbReference type="InterPro" id="IPR009061">
    <property type="entry name" value="DNA-bd_dom_put_sf"/>
</dbReference>
<dbReference type="InterPro" id="IPR010093">
    <property type="entry name" value="SinI_DNA-bd"/>
</dbReference>
<name>A0A1B1S8T6_9BACT</name>
<keyword evidence="2" id="KW-0238">DNA-binding</keyword>
<accession>A0A1Z2XJU6</accession>
<proteinExistence type="predicted"/>
<dbReference type="KEGG" id="pary:A4V02_05425"/>
<evidence type="ECO:0000313" key="3">
    <source>
        <dbReference type="Proteomes" id="UP000186351"/>
    </source>
</evidence>
<dbReference type="GO" id="GO:0003677">
    <property type="term" value="F:DNA binding"/>
    <property type="evidence" value="ECO:0007669"/>
    <property type="project" value="UniProtKB-KW"/>
</dbReference>
<organism evidence="2 3">
    <name type="scientific">Muribaculum intestinale</name>
    <dbReference type="NCBI Taxonomy" id="1796646"/>
    <lineage>
        <taxon>Bacteria</taxon>
        <taxon>Pseudomonadati</taxon>
        <taxon>Bacteroidota</taxon>
        <taxon>Bacteroidia</taxon>
        <taxon>Bacteroidales</taxon>
        <taxon>Muribaculaceae</taxon>
        <taxon>Muribaculum</taxon>
    </lineage>
</organism>
<feature type="domain" description="Helix-turn-helix" evidence="1">
    <location>
        <begin position="46"/>
        <end position="93"/>
    </location>
</feature>
<dbReference type="Proteomes" id="UP000186351">
    <property type="component" value="Chromosome"/>
</dbReference>
<accession>A0A1B1S8T6</accession>
<dbReference type="RefSeq" id="WP_068960570.1">
    <property type="nucleotide sequence ID" value="NZ_CANAKJ010000038.1"/>
</dbReference>
<dbReference type="Pfam" id="PF12728">
    <property type="entry name" value="HTH_17"/>
    <property type="match status" value="1"/>
</dbReference>
<gene>
    <name evidence="2" type="ORF">A4V02_05425</name>
</gene>
<reference evidence="3" key="1">
    <citation type="submission" date="2016-04" db="EMBL/GenBank/DDBJ databases">
        <title>Complete Genome Sequences of Twelve Strains of a Stable Defined Moderately Diverse Mouse Microbiota 2 (sDMDMm2).</title>
        <authorList>
            <person name="Uchimura Y."/>
            <person name="Wyss M."/>
            <person name="Brugiroux S."/>
            <person name="Limenitakis J.P."/>
            <person name="Stecher B."/>
            <person name="McCoy K.D."/>
            <person name="Macpherson A.J."/>
        </authorList>
    </citation>
    <scope>NUCLEOTIDE SEQUENCE [LARGE SCALE GENOMIC DNA]</scope>
    <source>
        <strain evidence="3">YL27</strain>
    </source>
</reference>
<dbReference type="NCBIfam" id="TIGR01764">
    <property type="entry name" value="excise"/>
    <property type="match status" value="1"/>
</dbReference>
<evidence type="ECO:0000313" key="2">
    <source>
        <dbReference type="EMBL" id="ANU63216.1"/>
    </source>
</evidence>
<protein>
    <submittedName>
        <fullName evidence="2">DNA-binding protein</fullName>
    </submittedName>
</protein>
<dbReference type="OrthoDB" id="597977at2"/>
<dbReference type="AlphaFoldDB" id="A0A1B1S8T6"/>
<dbReference type="GeneID" id="65536289"/>
<sequence>MENTIPSFDSLPHLVGSLINEIEGLKSLVKEAIGMKPSEHDNRLVGIDEACKILRRKKSTVYHMVRDGILPHYKVGKMLEFRPSELIAWQEQHACDGSKSSGEILAEMKSTMRRKPKSGW</sequence>
<evidence type="ECO:0000259" key="1">
    <source>
        <dbReference type="Pfam" id="PF12728"/>
    </source>
</evidence>
<dbReference type="SUPFAM" id="SSF46955">
    <property type="entry name" value="Putative DNA-binding domain"/>
    <property type="match status" value="1"/>
</dbReference>